<dbReference type="RefSeq" id="WP_050003809.1">
    <property type="nucleotide sequence ID" value="NZ_CP008887.1"/>
</dbReference>
<dbReference type="OrthoDB" id="56053at2157"/>
<dbReference type="KEGG" id="teu:TEU_11210"/>
<evidence type="ECO:0000313" key="3">
    <source>
        <dbReference type="Proteomes" id="UP000029980"/>
    </source>
</evidence>
<accession>A0A097QWJ7</accession>
<dbReference type="STRING" id="1505907.TEU_11210"/>
<proteinExistence type="predicted"/>
<dbReference type="Gene3D" id="1.10.10.10">
    <property type="entry name" value="Winged helix-like DNA-binding domain superfamily/Winged helix DNA-binding domain"/>
    <property type="match status" value="1"/>
</dbReference>
<dbReference type="AlphaFoldDB" id="A0A097QWJ7"/>
<dbReference type="SUPFAM" id="SSF46785">
    <property type="entry name" value="Winged helix' DNA-binding domain"/>
    <property type="match status" value="1"/>
</dbReference>
<dbReference type="GeneID" id="25153997"/>
<feature type="domain" description="Transcription regulator PadR N-terminal" evidence="1">
    <location>
        <begin position="14"/>
        <end position="84"/>
    </location>
</feature>
<dbReference type="Pfam" id="PF03551">
    <property type="entry name" value="PadR"/>
    <property type="match status" value="1"/>
</dbReference>
<dbReference type="PANTHER" id="PTHR43252">
    <property type="entry name" value="TRANSCRIPTIONAL REGULATOR YQJI"/>
    <property type="match status" value="1"/>
</dbReference>
<sequence length="158" mass="18066">MERPKYKGHLKLLVLKILSEKPMHGYGIMAELERSYGIPHPSPGTIYPILSSLKRSGLIETVGEGKRDKRLYRATERGKQYLEEHAEELEEVLRMAALFREFARLGGKELAALLKEVFLSLDRLSDEQKTALAREFSEFTKRVRLILLGEIPRGDGNE</sequence>
<gene>
    <name evidence="2" type="ORF">TEU_11210</name>
</gene>
<dbReference type="HOGENOM" id="CLU_063440_1_3_2"/>
<evidence type="ECO:0000259" key="1">
    <source>
        <dbReference type="Pfam" id="PF03551"/>
    </source>
</evidence>
<protein>
    <submittedName>
        <fullName evidence="2">PadR family transcriptional regulator</fullName>
    </submittedName>
</protein>
<reference evidence="2 3" key="1">
    <citation type="journal article" date="2015" name="Int. J. Syst. Evol. Microbiol.">
        <title>Thermococcus eurythermalis sp. nov., a conditional piezophilic hyperthermophilic archaeon with a wide temperature range isolated from an oil-immersed chimney in the Guaymas Basin.</title>
        <authorList>
            <person name="Zhao W."/>
            <person name="Zeng X."/>
            <person name="Xiao X."/>
        </authorList>
    </citation>
    <scope>NUCLEOTIDE SEQUENCE [LARGE SCALE GENOMIC DNA]</scope>
    <source>
        <strain evidence="2 3">A501</strain>
    </source>
</reference>
<dbReference type="InterPro" id="IPR005149">
    <property type="entry name" value="Tscrpt_reg_PadR_N"/>
</dbReference>
<keyword evidence="3" id="KW-1185">Reference proteome</keyword>
<dbReference type="Proteomes" id="UP000029980">
    <property type="component" value="Chromosome"/>
</dbReference>
<dbReference type="EMBL" id="CP008887">
    <property type="protein sequence ID" value="AIU70855.1"/>
    <property type="molecule type" value="Genomic_DNA"/>
</dbReference>
<dbReference type="PANTHER" id="PTHR43252:SF5">
    <property type="entry name" value="TRANSCRIPTIONAL REGULATOR, PADR-LIKE FAMILY"/>
    <property type="match status" value="1"/>
</dbReference>
<name>A0A097QWJ7_9EURY</name>
<organism evidence="2 3">
    <name type="scientific">Thermococcus eurythermalis</name>
    <dbReference type="NCBI Taxonomy" id="1505907"/>
    <lineage>
        <taxon>Archaea</taxon>
        <taxon>Methanobacteriati</taxon>
        <taxon>Methanobacteriota</taxon>
        <taxon>Thermococci</taxon>
        <taxon>Thermococcales</taxon>
        <taxon>Thermococcaceae</taxon>
        <taxon>Thermococcus</taxon>
    </lineage>
</organism>
<dbReference type="InterPro" id="IPR036390">
    <property type="entry name" value="WH_DNA-bd_sf"/>
</dbReference>
<evidence type="ECO:0000313" key="2">
    <source>
        <dbReference type="EMBL" id="AIU70855.1"/>
    </source>
</evidence>
<dbReference type="InterPro" id="IPR036388">
    <property type="entry name" value="WH-like_DNA-bd_sf"/>
</dbReference>